<evidence type="ECO:0000313" key="1">
    <source>
        <dbReference type="EMBL" id="RNA03661.1"/>
    </source>
</evidence>
<dbReference type="EMBL" id="REGN01008404">
    <property type="protein sequence ID" value="RNA03661.1"/>
    <property type="molecule type" value="Genomic_DNA"/>
</dbReference>
<sequence length="68" mass="8100">MILKYKHFCHCCFIYLIKSNFIFISKSHKKNSKTVMLGVIPILSSHDFDLNFTEIYELKNLSRIFPNE</sequence>
<accession>A0A3M7PY45</accession>
<dbReference type="AlphaFoldDB" id="A0A3M7PY45"/>
<keyword evidence="2" id="KW-1185">Reference proteome</keyword>
<evidence type="ECO:0000313" key="2">
    <source>
        <dbReference type="Proteomes" id="UP000276133"/>
    </source>
</evidence>
<dbReference type="Proteomes" id="UP000276133">
    <property type="component" value="Unassembled WGS sequence"/>
</dbReference>
<reference evidence="1 2" key="1">
    <citation type="journal article" date="2018" name="Sci. Rep.">
        <title>Genomic signatures of local adaptation to the degree of environmental predictability in rotifers.</title>
        <authorList>
            <person name="Franch-Gras L."/>
            <person name="Hahn C."/>
            <person name="Garcia-Roger E.M."/>
            <person name="Carmona M.J."/>
            <person name="Serra M."/>
            <person name="Gomez A."/>
        </authorList>
    </citation>
    <scope>NUCLEOTIDE SEQUENCE [LARGE SCALE GENOMIC DNA]</scope>
    <source>
        <strain evidence="1">HYR1</strain>
    </source>
</reference>
<comment type="caution">
    <text evidence="1">The sequence shown here is derived from an EMBL/GenBank/DDBJ whole genome shotgun (WGS) entry which is preliminary data.</text>
</comment>
<proteinExistence type="predicted"/>
<organism evidence="1 2">
    <name type="scientific">Brachionus plicatilis</name>
    <name type="common">Marine rotifer</name>
    <name type="synonym">Brachionus muelleri</name>
    <dbReference type="NCBI Taxonomy" id="10195"/>
    <lineage>
        <taxon>Eukaryota</taxon>
        <taxon>Metazoa</taxon>
        <taxon>Spiralia</taxon>
        <taxon>Gnathifera</taxon>
        <taxon>Rotifera</taxon>
        <taxon>Eurotatoria</taxon>
        <taxon>Monogononta</taxon>
        <taxon>Pseudotrocha</taxon>
        <taxon>Ploima</taxon>
        <taxon>Brachionidae</taxon>
        <taxon>Brachionus</taxon>
    </lineage>
</organism>
<name>A0A3M7PY45_BRAPC</name>
<gene>
    <name evidence="1" type="ORF">BpHYR1_049312</name>
</gene>
<protein>
    <submittedName>
        <fullName evidence="1">Uncharacterized protein</fullName>
    </submittedName>
</protein>